<dbReference type="Pfam" id="PF00226">
    <property type="entry name" value="DnaJ"/>
    <property type="match status" value="1"/>
</dbReference>
<protein>
    <submittedName>
        <fullName evidence="2">DnaJ domain-containing protein</fullName>
    </submittedName>
</protein>
<proteinExistence type="predicted"/>
<reference evidence="2 3" key="1">
    <citation type="journal article" date="2019" name="Int. J. Syst. Evol. Microbiol.">
        <title>The Global Catalogue of Microorganisms (GCM) 10K type strain sequencing project: providing services to taxonomists for standard genome sequencing and annotation.</title>
        <authorList>
            <consortium name="The Broad Institute Genomics Platform"/>
            <consortium name="The Broad Institute Genome Sequencing Center for Infectious Disease"/>
            <person name="Wu L."/>
            <person name="Ma J."/>
        </authorList>
    </citation>
    <scope>NUCLEOTIDE SEQUENCE [LARGE SCALE GENOMIC DNA]</scope>
    <source>
        <strain evidence="2 3">CGMCC 1.15824</strain>
    </source>
</reference>
<dbReference type="InterPro" id="IPR001623">
    <property type="entry name" value="DnaJ_domain"/>
</dbReference>
<dbReference type="Gene3D" id="1.10.287.110">
    <property type="entry name" value="DnaJ domain"/>
    <property type="match status" value="1"/>
</dbReference>
<keyword evidence="3" id="KW-1185">Reference proteome</keyword>
<dbReference type="AlphaFoldDB" id="A0ABD5QKE2"/>
<dbReference type="PROSITE" id="PS50076">
    <property type="entry name" value="DNAJ_2"/>
    <property type="match status" value="1"/>
</dbReference>
<dbReference type="SUPFAM" id="SSF46565">
    <property type="entry name" value="Chaperone J-domain"/>
    <property type="match status" value="1"/>
</dbReference>
<dbReference type="RefSeq" id="WP_380684024.1">
    <property type="nucleotide sequence ID" value="NZ_JBHSJG010000063.1"/>
</dbReference>
<evidence type="ECO:0000313" key="2">
    <source>
        <dbReference type="EMBL" id="MFC4990130.1"/>
    </source>
</evidence>
<gene>
    <name evidence="2" type="ORF">ACFPFO_20765</name>
</gene>
<dbReference type="CDD" id="cd06257">
    <property type="entry name" value="DnaJ"/>
    <property type="match status" value="1"/>
</dbReference>
<feature type="non-terminal residue" evidence="2">
    <location>
        <position position="40"/>
    </location>
</feature>
<comment type="caution">
    <text evidence="2">The sequence shown here is derived from an EMBL/GenBank/DDBJ whole genome shotgun (WGS) entry which is preliminary data.</text>
</comment>
<evidence type="ECO:0000259" key="1">
    <source>
        <dbReference type="PROSITE" id="PS50076"/>
    </source>
</evidence>
<evidence type="ECO:0000313" key="3">
    <source>
        <dbReference type="Proteomes" id="UP001595925"/>
    </source>
</evidence>
<feature type="domain" description="J" evidence="1">
    <location>
        <begin position="3"/>
        <end position="40"/>
    </location>
</feature>
<accession>A0ABD5QKE2</accession>
<dbReference type="InterPro" id="IPR036869">
    <property type="entry name" value="J_dom_sf"/>
</dbReference>
<sequence length="40" mass="4496">MESPFDVLRIAPDADDAEIERAYRERVKEAHPDHGGSADE</sequence>
<organism evidence="2 3">
    <name type="scientific">Saliphagus infecundisoli</name>
    <dbReference type="NCBI Taxonomy" id="1849069"/>
    <lineage>
        <taxon>Archaea</taxon>
        <taxon>Methanobacteriati</taxon>
        <taxon>Methanobacteriota</taxon>
        <taxon>Stenosarchaea group</taxon>
        <taxon>Halobacteria</taxon>
        <taxon>Halobacteriales</taxon>
        <taxon>Natrialbaceae</taxon>
        <taxon>Saliphagus</taxon>
    </lineage>
</organism>
<dbReference type="EMBL" id="JBHSJG010000063">
    <property type="protein sequence ID" value="MFC4990130.1"/>
    <property type="molecule type" value="Genomic_DNA"/>
</dbReference>
<name>A0ABD5QKE2_9EURY</name>
<dbReference type="Proteomes" id="UP001595925">
    <property type="component" value="Unassembled WGS sequence"/>
</dbReference>